<evidence type="ECO:0000256" key="2">
    <source>
        <dbReference type="ARBA" id="ARBA00022842"/>
    </source>
</evidence>
<protein>
    <submittedName>
        <fullName evidence="5">Geranylgeranyl pyrophosphate synthase</fullName>
    </submittedName>
</protein>
<dbReference type="InterPro" id="IPR033749">
    <property type="entry name" value="Polyprenyl_synt_CS"/>
</dbReference>
<keyword evidence="4" id="KW-0732">Signal</keyword>
<dbReference type="GO" id="GO:0042811">
    <property type="term" value="P:pheromone biosynthetic process"/>
    <property type="evidence" value="ECO:0007669"/>
    <property type="project" value="UniProtKB-ARBA"/>
</dbReference>
<dbReference type="InterPro" id="IPR000092">
    <property type="entry name" value="Polyprenyl_synt"/>
</dbReference>
<dbReference type="Proteomes" id="UP000299102">
    <property type="component" value="Unassembled WGS sequence"/>
</dbReference>
<comment type="similarity">
    <text evidence="3">Belongs to the FPP/GGPP synthase family.</text>
</comment>
<keyword evidence="1" id="KW-0479">Metal-binding</keyword>
<gene>
    <name evidence="5" type="primary">GGPS1</name>
    <name evidence="5" type="ORF">EVAR_65149_1</name>
</gene>
<accession>A0A4C2ADB1</accession>
<dbReference type="Gene3D" id="1.10.600.10">
    <property type="entry name" value="Farnesyl Diphosphate Synthase"/>
    <property type="match status" value="1"/>
</dbReference>
<comment type="caution">
    <text evidence="5">The sequence shown here is derived from an EMBL/GenBank/DDBJ whole genome shotgun (WGS) entry which is preliminary data.</text>
</comment>
<organism evidence="5 6">
    <name type="scientific">Eumeta variegata</name>
    <name type="common">Bagworm moth</name>
    <name type="synonym">Eumeta japonica</name>
    <dbReference type="NCBI Taxonomy" id="151549"/>
    <lineage>
        <taxon>Eukaryota</taxon>
        <taxon>Metazoa</taxon>
        <taxon>Ecdysozoa</taxon>
        <taxon>Arthropoda</taxon>
        <taxon>Hexapoda</taxon>
        <taxon>Insecta</taxon>
        <taxon>Pterygota</taxon>
        <taxon>Neoptera</taxon>
        <taxon>Endopterygota</taxon>
        <taxon>Lepidoptera</taxon>
        <taxon>Glossata</taxon>
        <taxon>Ditrysia</taxon>
        <taxon>Tineoidea</taxon>
        <taxon>Psychidae</taxon>
        <taxon>Oiketicinae</taxon>
        <taxon>Eumeta</taxon>
    </lineage>
</organism>
<evidence type="ECO:0000256" key="3">
    <source>
        <dbReference type="RuleBase" id="RU004466"/>
    </source>
</evidence>
<dbReference type="GO" id="GO:0046872">
    <property type="term" value="F:metal ion binding"/>
    <property type="evidence" value="ECO:0007669"/>
    <property type="project" value="UniProtKB-KW"/>
</dbReference>
<feature type="signal peptide" evidence="4">
    <location>
        <begin position="1"/>
        <end position="26"/>
    </location>
</feature>
<name>A0A4C2ADB1_EUMVA</name>
<dbReference type="STRING" id="151549.A0A4C2ADB1"/>
<dbReference type="InterPro" id="IPR008949">
    <property type="entry name" value="Isoprenoid_synthase_dom_sf"/>
</dbReference>
<dbReference type="AlphaFoldDB" id="A0A4C2ADB1"/>
<feature type="chain" id="PRO_5020022780" evidence="4">
    <location>
        <begin position="27"/>
        <end position="358"/>
    </location>
</feature>
<keyword evidence="3" id="KW-0808">Transferase</keyword>
<keyword evidence="6" id="KW-1185">Reference proteome</keyword>
<evidence type="ECO:0000313" key="6">
    <source>
        <dbReference type="Proteomes" id="UP000299102"/>
    </source>
</evidence>
<dbReference type="PROSITE" id="PS00444">
    <property type="entry name" value="POLYPRENYL_SYNTHASE_2"/>
    <property type="match status" value="1"/>
</dbReference>
<reference evidence="5 6" key="1">
    <citation type="journal article" date="2019" name="Commun. Biol.">
        <title>The bagworm genome reveals a unique fibroin gene that provides high tensile strength.</title>
        <authorList>
            <person name="Kono N."/>
            <person name="Nakamura H."/>
            <person name="Ohtoshi R."/>
            <person name="Tomita M."/>
            <person name="Numata K."/>
            <person name="Arakawa K."/>
        </authorList>
    </citation>
    <scope>NUCLEOTIDE SEQUENCE [LARGE SCALE GENOMIC DNA]</scope>
</reference>
<dbReference type="GO" id="GO:0004659">
    <property type="term" value="F:prenyltransferase activity"/>
    <property type="evidence" value="ECO:0007669"/>
    <property type="project" value="InterPro"/>
</dbReference>
<dbReference type="EMBL" id="BGZK01002838">
    <property type="protein sequence ID" value="GBP96837.1"/>
    <property type="molecule type" value="Genomic_DNA"/>
</dbReference>
<dbReference type="PANTHER" id="PTHR12001">
    <property type="entry name" value="GERANYLGERANYL PYROPHOSPHATE SYNTHASE"/>
    <property type="match status" value="1"/>
</dbReference>
<sequence length="358" mass="40496">MDSVFAILATCFILLFFKSGSVGVNAIEGRIAESDLGSKPKLRTERGLKSNVGWGLRARYLKDERVRSVCSTSHTRATSQAQSWDALSCYAARVRAMRTLAEGGVALGRENPNWTDVEWFDDIQDNSILRRGVPVAHSIYGVASTINAANYVMIAALERTMDLGHSEATKVYTEQLLELHRGQGMEIYWRDNFHCPTKEEYEAMCIKKTGGLFMLAIRLMQLFSTNEANLTKLTSTLGLYFQIRDDYCNLCLQEYAQNKGYCEDLTEGKFSFPTIHAITTHERGQQRTRDVEVKRYCVSLLERLGSFDYTRRTLRQLDKEARNEVARLGGNPQLEALLDELLSWQDDVRSTQPGTNGV</sequence>
<evidence type="ECO:0000256" key="4">
    <source>
        <dbReference type="SAM" id="SignalP"/>
    </source>
</evidence>
<dbReference type="PANTHER" id="PTHR12001:SF44">
    <property type="entry name" value="GERANYLGERANYL PYROPHOSPHATE SYNTHASE"/>
    <property type="match status" value="1"/>
</dbReference>
<dbReference type="SUPFAM" id="SSF48576">
    <property type="entry name" value="Terpenoid synthases"/>
    <property type="match status" value="1"/>
</dbReference>
<dbReference type="Pfam" id="PF00348">
    <property type="entry name" value="polyprenyl_synt"/>
    <property type="match status" value="1"/>
</dbReference>
<dbReference type="GO" id="GO:0008299">
    <property type="term" value="P:isoprenoid biosynthetic process"/>
    <property type="evidence" value="ECO:0007669"/>
    <property type="project" value="InterPro"/>
</dbReference>
<evidence type="ECO:0000256" key="1">
    <source>
        <dbReference type="ARBA" id="ARBA00022723"/>
    </source>
</evidence>
<evidence type="ECO:0000313" key="5">
    <source>
        <dbReference type="EMBL" id="GBP96837.1"/>
    </source>
</evidence>
<dbReference type="OrthoDB" id="6921389at2759"/>
<proteinExistence type="inferred from homology"/>
<keyword evidence="2" id="KW-0460">Magnesium</keyword>